<evidence type="ECO:0000313" key="4">
    <source>
        <dbReference type="Proteomes" id="UP000095287"/>
    </source>
</evidence>
<reference evidence="5" key="1">
    <citation type="submission" date="2016-11" db="UniProtKB">
        <authorList>
            <consortium name="WormBaseParasite"/>
        </authorList>
    </citation>
    <scope>IDENTIFICATION</scope>
</reference>
<keyword evidence="4" id="KW-1185">Reference proteome</keyword>
<feature type="signal peptide" evidence="3">
    <location>
        <begin position="1"/>
        <end position="25"/>
    </location>
</feature>
<accession>A0A1I7ZTA0</accession>
<evidence type="ECO:0000313" key="5">
    <source>
        <dbReference type="WBParaSite" id="L893_g29610.t1"/>
    </source>
</evidence>
<dbReference type="WBParaSite" id="L893_g29610.t1">
    <property type="protein sequence ID" value="L893_g29610.t1"/>
    <property type="gene ID" value="L893_g29610"/>
</dbReference>
<feature type="region of interest" description="Disordered" evidence="1">
    <location>
        <begin position="460"/>
        <end position="479"/>
    </location>
</feature>
<organism evidence="4 5">
    <name type="scientific">Steinernema glaseri</name>
    <dbReference type="NCBI Taxonomy" id="37863"/>
    <lineage>
        <taxon>Eukaryota</taxon>
        <taxon>Metazoa</taxon>
        <taxon>Ecdysozoa</taxon>
        <taxon>Nematoda</taxon>
        <taxon>Chromadorea</taxon>
        <taxon>Rhabditida</taxon>
        <taxon>Tylenchina</taxon>
        <taxon>Panagrolaimomorpha</taxon>
        <taxon>Strongyloidoidea</taxon>
        <taxon>Steinernematidae</taxon>
        <taxon>Steinernema</taxon>
    </lineage>
</organism>
<evidence type="ECO:0000256" key="3">
    <source>
        <dbReference type="SAM" id="SignalP"/>
    </source>
</evidence>
<dbReference type="AlphaFoldDB" id="A0A1I7ZTA0"/>
<keyword evidence="3" id="KW-0732">Signal</keyword>
<name>A0A1I7ZTA0_9BILA</name>
<protein>
    <submittedName>
        <fullName evidence="5">Dystroglycan</fullName>
    </submittedName>
</protein>
<dbReference type="Pfam" id="PF25492">
    <property type="entry name" value="DUF7911"/>
    <property type="match status" value="1"/>
</dbReference>
<dbReference type="InterPro" id="IPR057233">
    <property type="entry name" value="DUF7911"/>
</dbReference>
<feature type="compositionally biased region" description="Low complexity" evidence="1">
    <location>
        <begin position="441"/>
        <end position="453"/>
    </location>
</feature>
<feature type="transmembrane region" description="Helical" evidence="2">
    <location>
        <begin position="520"/>
        <end position="538"/>
    </location>
</feature>
<keyword evidence="2" id="KW-0472">Membrane</keyword>
<feature type="compositionally biased region" description="Polar residues" evidence="1">
    <location>
        <begin position="413"/>
        <end position="440"/>
    </location>
</feature>
<feature type="chain" id="PRO_5009313880" evidence="3">
    <location>
        <begin position="26"/>
        <end position="542"/>
    </location>
</feature>
<sequence>MHISDMKRPLVIYPIFLLFFNFANGASYCAESNFAQLVPHRNRSEGNNDFIIYGITQDCQIFFARLGDYSVFRGLSTTASITHCNPNLVKLHIRRYENGFGLVLVIRQPNNKLCTLPVEFPRLSTLSGKKVFSYSLLSTLKFATCSHTSDKSRSTLVPDLSFFDTTFSDILYFIDETSVGPIWTLRQFQMLPSGYLKPLDIYDIKHPAFDPKKPDAYANDNMVQSDTKSLYIWNRSQAQLHSTCAFDAIFRPKTAKTKTHKVQRHPRQWLNSFSVDNSLIVFAESTRTSDLRWVTNIYASELSKPDVTVCIGQNNVLLDVNVVSVATLLEMKRKSPRAFGNRTLEKAMPLITAKPSTSAPRPPTTVRTRPPKPLHKAFKLDDYDYEGSIFSSELGYMINLGNVKTPKTVVGSKPSSTTVAGTSAPPESSSRTVNNESLVVTSSSPTRTTSSTAEPLWTTRTTTQEVGTESGKISPDPYQHYEISTTTTEQPTPTKIDAIHDTSSKDRMVNDASSTRHGRSVMPLLVVVLFLVTSYALVQQPI</sequence>
<feature type="region of interest" description="Disordered" evidence="1">
    <location>
        <begin position="408"/>
        <end position="453"/>
    </location>
</feature>
<proteinExistence type="predicted"/>
<dbReference type="Proteomes" id="UP000095287">
    <property type="component" value="Unplaced"/>
</dbReference>
<keyword evidence="2" id="KW-1133">Transmembrane helix</keyword>
<feature type="compositionally biased region" description="Low complexity" evidence="1">
    <location>
        <begin position="353"/>
        <end position="368"/>
    </location>
</feature>
<evidence type="ECO:0000256" key="2">
    <source>
        <dbReference type="SAM" id="Phobius"/>
    </source>
</evidence>
<keyword evidence="2" id="KW-0812">Transmembrane</keyword>
<feature type="region of interest" description="Disordered" evidence="1">
    <location>
        <begin position="353"/>
        <end position="373"/>
    </location>
</feature>
<evidence type="ECO:0000256" key="1">
    <source>
        <dbReference type="SAM" id="MobiDB-lite"/>
    </source>
</evidence>